<keyword evidence="3" id="KW-1185">Reference proteome</keyword>
<dbReference type="AlphaFoldDB" id="A0A0J8A9L4"/>
<sequence length="98" mass="10761">MRKLSIITAICLSTLSVPALAGTEHYSTAKTPIRELLADPAAKAVLARHFPEFVNNPSVAQGKADRFTIRFIRKFKPRIFTDARVNAADADLAKLPAR</sequence>
<evidence type="ECO:0000313" key="3">
    <source>
        <dbReference type="Proteomes" id="UP000052268"/>
    </source>
</evidence>
<evidence type="ECO:0000256" key="1">
    <source>
        <dbReference type="SAM" id="SignalP"/>
    </source>
</evidence>
<name>A0A0J8A9L4_9SPHN</name>
<feature type="signal peptide" evidence="1">
    <location>
        <begin position="1"/>
        <end position="21"/>
    </location>
</feature>
<reference evidence="2 3" key="1">
    <citation type="journal article" date="2015" name="G3 (Bethesda)">
        <title>Insights into Ongoing Evolution of the Hexachlorocyclohexane Catabolic Pathway from Comparative Genomics of Ten Sphingomonadaceae Strains.</title>
        <authorList>
            <person name="Pearce S.L."/>
            <person name="Oakeshott J.G."/>
            <person name="Pandey G."/>
        </authorList>
    </citation>
    <scope>NUCLEOTIDE SEQUENCE [LARGE SCALE GENOMIC DNA]</scope>
    <source>
        <strain evidence="2 3">LL02</strain>
    </source>
</reference>
<dbReference type="PATRIC" id="fig|1114963.3.peg.4139"/>
<dbReference type="EMBL" id="JACU01000010">
    <property type="protein sequence ID" value="KMS51955.1"/>
    <property type="molecule type" value="Genomic_DNA"/>
</dbReference>
<proteinExistence type="predicted"/>
<accession>A0A0J8A9L4</accession>
<organism evidence="2 3">
    <name type="scientific">Novosphingobium barchaimii LL02</name>
    <dbReference type="NCBI Taxonomy" id="1114963"/>
    <lineage>
        <taxon>Bacteria</taxon>
        <taxon>Pseudomonadati</taxon>
        <taxon>Pseudomonadota</taxon>
        <taxon>Alphaproteobacteria</taxon>
        <taxon>Sphingomonadales</taxon>
        <taxon>Sphingomonadaceae</taxon>
        <taxon>Novosphingobium</taxon>
    </lineage>
</organism>
<comment type="caution">
    <text evidence="2">The sequence shown here is derived from an EMBL/GenBank/DDBJ whole genome shotgun (WGS) entry which is preliminary data.</text>
</comment>
<dbReference type="Proteomes" id="UP000052268">
    <property type="component" value="Unassembled WGS sequence"/>
</dbReference>
<protein>
    <submittedName>
        <fullName evidence="2">Uncharacterized protein</fullName>
    </submittedName>
</protein>
<feature type="chain" id="PRO_5005293661" evidence="1">
    <location>
        <begin position="22"/>
        <end position="98"/>
    </location>
</feature>
<gene>
    <name evidence="2" type="ORF">V474_02600</name>
</gene>
<keyword evidence="1" id="KW-0732">Signal</keyword>
<evidence type="ECO:0000313" key="2">
    <source>
        <dbReference type="EMBL" id="KMS51955.1"/>
    </source>
</evidence>